<dbReference type="OrthoDB" id="3696445at2"/>
<feature type="transmembrane region" description="Helical" evidence="1">
    <location>
        <begin position="79"/>
        <end position="101"/>
    </location>
</feature>
<proteinExistence type="predicted"/>
<reference evidence="3" key="1">
    <citation type="submission" date="2016-10" db="EMBL/GenBank/DDBJ databases">
        <authorList>
            <person name="Varghese N."/>
            <person name="Submissions S."/>
        </authorList>
    </citation>
    <scope>NUCLEOTIDE SEQUENCE [LARGE SCALE GENOMIC DNA]</scope>
    <source>
        <strain evidence="3">CGMCC 4.578</strain>
    </source>
</reference>
<dbReference type="AlphaFoldDB" id="A0A1H9WS30"/>
<protein>
    <submittedName>
        <fullName evidence="2">Uncharacterized protein</fullName>
    </submittedName>
</protein>
<evidence type="ECO:0000313" key="2">
    <source>
        <dbReference type="EMBL" id="SES36730.1"/>
    </source>
</evidence>
<dbReference type="EMBL" id="FOFT01000012">
    <property type="protein sequence ID" value="SES36730.1"/>
    <property type="molecule type" value="Genomic_DNA"/>
</dbReference>
<evidence type="ECO:0000256" key="1">
    <source>
        <dbReference type="SAM" id="Phobius"/>
    </source>
</evidence>
<sequence length="111" mass="11542">MAKTRSSSRAVAIAAAFALAAFFGLALTGLAQIISLHGWCESDAVRQMRASTDFTAKLQLDGTPAVLCRNGSATLELPISPAVATIVFAVVGMAISMFIVIRTARDARTAA</sequence>
<keyword evidence="1" id="KW-0812">Transmembrane</keyword>
<keyword evidence="3" id="KW-1185">Reference proteome</keyword>
<accession>A0A1H9WS30</accession>
<name>A0A1H9WS30_9PSEU</name>
<dbReference type="Proteomes" id="UP000199028">
    <property type="component" value="Unassembled WGS sequence"/>
</dbReference>
<keyword evidence="1" id="KW-1133">Transmembrane helix</keyword>
<keyword evidence="1" id="KW-0472">Membrane</keyword>
<dbReference type="RefSeq" id="WP_090069467.1">
    <property type="nucleotide sequence ID" value="NZ_FOFT01000012.1"/>
</dbReference>
<gene>
    <name evidence="2" type="ORF">SAMN05216195_112178</name>
</gene>
<evidence type="ECO:0000313" key="3">
    <source>
        <dbReference type="Proteomes" id="UP000199028"/>
    </source>
</evidence>
<organism evidence="2 3">
    <name type="scientific">Lentzea flaviverrucosa</name>
    <dbReference type="NCBI Taxonomy" id="200379"/>
    <lineage>
        <taxon>Bacteria</taxon>
        <taxon>Bacillati</taxon>
        <taxon>Actinomycetota</taxon>
        <taxon>Actinomycetes</taxon>
        <taxon>Pseudonocardiales</taxon>
        <taxon>Pseudonocardiaceae</taxon>
        <taxon>Lentzea</taxon>
    </lineage>
</organism>